<keyword evidence="1" id="KW-0472">Membrane</keyword>
<evidence type="ECO:0000313" key="2">
    <source>
        <dbReference type="EMBL" id="TLE05797.1"/>
    </source>
</evidence>
<evidence type="ECO:0000256" key="1">
    <source>
        <dbReference type="SAM" id="Phobius"/>
    </source>
</evidence>
<dbReference type="EMBL" id="JRPH02000005">
    <property type="protein sequence ID" value="TLE05797.1"/>
    <property type="molecule type" value="Genomic_DNA"/>
</dbReference>
<keyword evidence="1" id="KW-1133">Transmembrane helix</keyword>
<dbReference type="AlphaFoldDB" id="A0A6D2CBB8"/>
<protein>
    <submittedName>
        <fullName evidence="2">Uncharacterized protein</fullName>
    </submittedName>
</protein>
<dbReference type="GeneID" id="60657300"/>
<comment type="caution">
    <text evidence="2">The sequence shown here is derived from an EMBL/GenBank/DDBJ whole genome shotgun (WGS) entry which is preliminary data.</text>
</comment>
<sequence length="100" mass="11885">MFDFLKYQYVEIREYDLKDAYRNAEELEKIGYEVVGNEYRKFAIQMRKPKNVTKMFYLNMIGWGFVFIMICGAFAFGLMMGVAVKCEAKNKQVAFVENRF</sequence>
<name>A0A6D2CBB8_9HELI</name>
<accession>A0A6D2CBB8</accession>
<dbReference type="Proteomes" id="UP000029870">
    <property type="component" value="Unassembled WGS sequence"/>
</dbReference>
<gene>
    <name evidence="2" type="ORF">LS77_002480</name>
</gene>
<organism evidence="2 3">
    <name type="scientific">Helicobacter bilis</name>
    <dbReference type="NCBI Taxonomy" id="37372"/>
    <lineage>
        <taxon>Bacteria</taxon>
        <taxon>Pseudomonadati</taxon>
        <taxon>Campylobacterota</taxon>
        <taxon>Epsilonproteobacteria</taxon>
        <taxon>Campylobacterales</taxon>
        <taxon>Helicobacteraceae</taxon>
        <taxon>Helicobacter</taxon>
    </lineage>
</organism>
<dbReference type="RefSeq" id="WP_004088379.1">
    <property type="nucleotide sequence ID" value="NZ_JAERIZ010000049.1"/>
</dbReference>
<reference evidence="2 3" key="1">
    <citation type="journal article" date="2014" name="Genome Announc.">
        <title>Draft genome sequences of eight enterohepatic helicobacter species isolated from both laboratory and wild rodents.</title>
        <authorList>
            <person name="Sheh A."/>
            <person name="Shen Z."/>
            <person name="Fox J.G."/>
        </authorList>
    </citation>
    <scope>NUCLEOTIDE SEQUENCE [LARGE SCALE GENOMIC DNA]</scope>
    <source>
        <strain evidence="2 3">Missouri</strain>
    </source>
</reference>
<evidence type="ECO:0000313" key="3">
    <source>
        <dbReference type="Proteomes" id="UP000029870"/>
    </source>
</evidence>
<proteinExistence type="predicted"/>
<feature type="transmembrane region" description="Helical" evidence="1">
    <location>
        <begin position="56"/>
        <end position="84"/>
    </location>
</feature>
<keyword evidence="1" id="KW-0812">Transmembrane</keyword>